<proteinExistence type="predicted"/>
<name>A0A420SHY5_GIBIN</name>
<dbReference type="AlphaFoldDB" id="A0A420SHY5"/>
<evidence type="ECO:0000313" key="2">
    <source>
        <dbReference type="EMBL" id="RKL28889.1"/>
    </source>
</evidence>
<dbReference type="Proteomes" id="UP000283569">
    <property type="component" value="Unassembled WGS sequence"/>
</dbReference>
<gene>
    <name evidence="2" type="ORF">BFJ72_g12264</name>
</gene>
<reference evidence="2 3" key="1">
    <citation type="journal article" date="2018" name="Sci. Rep.">
        <title>Characterisation of pathogen-specific regions and novel effector candidates in Fusarium oxysporum f. sp. cepae.</title>
        <authorList>
            <person name="Armitage A.D."/>
            <person name="Taylor A."/>
            <person name="Sobczyk M.K."/>
            <person name="Baxter L."/>
            <person name="Greenfield B.P."/>
            <person name="Bates H.J."/>
            <person name="Wilson F."/>
            <person name="Jackson A.C."/>
            <person name="Ott S."/>
            <person name="Harrison R.J."/>
            <person name="Clarkson J.P."/>
        </authorList>
    </citation>
    <scope>NUCLEOTIDE SEQUENCE [LARGE SCALE GENOMIC DNA]</scope>
    <source>
        <strain evidence="2 3">Fp_A8</strain>
    </source>
</reference>
<comment type="caution">
    <text evidence="2">The sequence shown here is derived from an EMBL/GenBank/DDBJ whole genome shotgun (WGS) entry which is preliminary data.</text>
</comment>
<feature type="compositionally biased region" description="Basic and acidic residues" evidence="1">
    <location>
        <begin position="93"/>
        <end position="102"/>
    </location>
</feature>
<sequence length="133" mass="14944">MTSVLHNSHHCSMFDNHSIAFESSSIFTSITETSFNKQANFMKTLKTSQCHISLEELVAKDERDDLHLDIVNKFDQALNTGECTQDQAADEADNQKEPEYSRSRSGTGSDQSTEGQQLDAEAEKLAKKVDELW</sequence>
<feature type="compositionally biased region" description="Basic and acidic residues" evidence="1">
    <location>
        <begin position="121"/>
        <end position="133"/>
    </location>
</feature>
<feature type="region of interest" description="Disordered" evidence="1">
    <location>
        <begin position="82"/>
        <end position="133"/>
    </location>
</feature>
<accession>A0A420SHY5</accession>
<organism evidence="2 3">
    <name type="scientific">Gibberella intermedia</name>
    <name type="common">Bulb rot disease fungus</name>
    <name type="synonym">Fusarium proliferatum</name>
    <dbReference type="NCBI Taxonomy" id="948311"/>
    <lineage>
        <taxon>Eukaryota</taxon>
        <taxon>Fungi</taxon>
        <taxon>Dikarya</taxon>
        <taxon>Ascomycota</taxon>
        <taxon>Pezizomycotina</taxon>
        <taxon>Sordariomycetes</taxon>
        <taxon>Hypocreomycetidae</taxon>
        <taxon>Hypocreales</taxon>
        <taxon>Nectriaceae</taxon>
        <taxon>Fusarium</taxon>
        <taxon>Fusarium fujikuroi species complex</taxon>
    </lineage>
</organism>
<evidence type="ECO:0000256" key="1">
    <source>
        <dbReference type="SAM" id="MobiDB-lite"/>
    </source>
</evidence>
<feature type="compositionally biased region" description="Polar residues" evidence="1">
    <location>
        <begin position="103"/>
        <end position="116"/>
    </location>
</feature>
<dbReference type="EMBL" id="MRDB01000061">
    <property type="protein sequence ID" value="RKL28889.1"/>
    <property type="molecule type" value="Genomic_DNA"/>
</dbReference>
<protein>
    <submittedName>
        <fullName evidence="2">Uncharacterized protein</fullName>
    </submittedName>
</protein>
<evidence type="ECO:0000313" key="3">
    <source>
        <dbReference type="Proteomes" id="UP000283569"/>
    </source>
</evidence>